<gene>
    <name evidence="2" type="ORF">JHL17_07170</name>
</gene>
<evidence type="ECO:0000313" key="2">
    <source>
        <dbReference type="EMBL" id="MBK1837189.1"/>
    </source>
</evidence>
<dbReference type="Proteomes" id="UP000652760">
    <property type="component" value="Unassembled WGS sequence"/>
</dbReference>
<keyword evidence="3" id="KW-1185">Reference proteome</keyword>
<dbReference type="InterPro" id="IPR019268">
    <property type="entry name" value="DUF2278"/>
</dbReference>
<dbReference type="InterPro" id="IPR036415">
    <property type="entry name" value="Lamin_tail_dom_sf"/>
</dbReference>
<evidence type="ECO:0000313" key="3">
    <source>
        <dbReference type="Proteomes" id="UP000652760"/>
    </source>
</evidence>
<dbReference type="SUPFAM" id="SSF74853">
    <property type="entry name" value="Lamin A/C globular tail domain"/>
    <property type="match status" value="1"/>
</dbReference>
<organism evidence="2 3">
    <name type="scientific">Azospirillum endophyticum</name>
    <dbReference type="NCBI Taxonomy" id="2800326"/>
    <lineage>
        <taxon>Bacteria</taxon>
        <taxon>Pseudomonadati</taxon>
        <taxon>Pseudomonadota</taxon>
        <taxon>Alphaproteobacteria</taxon>
        <taxon>Rhodospirillales</taxon>
        <taxon>Azospirillaceae</taxon>
        <taxon>Azospirillum</taxon>
    </lineage>
</organism>
<proteinExistence type="predicted"/>
<comment type="caution">
    <text evidence="2">The sequence shown here is derived from an EMBL/GenBank/DDBJ whole genome shotgun (WGS) entry which is preliminary data.</text>
</comment>
<dbReference type="Pfam" id="PF10042">
    <property type="entry name" value="DUF2278"/>
    <property type="match status" value="1"/>
</dbReference>
<feature type="region of interest" description="Disordered" evidence="1">
    <location>
        <begin position="216"/>
        <end position="239"/>
    </location>
</feature>
<dbReference type="RefSeq" id="WP_200191521.1">
    <property type="nucleotide sequence ID" value="NZ_JAENHM010000025.1"/>
</dbReference>
<name>A0ABS1F196_9PROT</name>
<protein>
    <submittedName>
        <fullName evidence="2">DUF2278 family protein</fullName>
    </submittedName>
</protein>
<feature type="compositionally biased region" description="Basic and acidic residues" evidence="1">
    <location>
        <begin position="223"/>
        <end position="239"/>
    </location>
</feature>
<evidence type="ECO:0000256" key="1">
    <source>
        <dbReference type="SAM" id="MobiDB-lite"/>
    </source>
</evidence>
<reference evidence="3" key="1">
    <citation type="submission" date="2021-01" db="EMBL/GenBank/DDBJ databases">
        <title>Genome public.</title>
        <authorList>
            <person name="Liu C."/>
            <person name="Sun Q."/>
        </authorList>
    </citation>
    <scope>NUCLEOTIDE SEQUENCE [LARGE SCALE GENOMIC DNA]</scope>
    <source>
        <strain evidence="3">YIM B02556</strain>
    </source>
</reference>
<dbReference type="EMBL" id="JAENHM010000025">
    <property type="protein sequence ID" value="MBK1837189.1"/>
    <property type="molecule type" value="Genomic_DNA"/>
</dbReference>
<accession>A0ABS1F196</accession>
<sequence>MPLRNYSALKGRPINNRLATGSSPHYQVLVSENGILHRIAINVRSQDGSEVQFLVRSRFEHPITEKLAALGEGLHPAPSRPDGIAVDFIRGNLIQPWELKPLPLSAAGPDNDLNEKIDAYVQRAMSDENAWLYALGETWGPEENKADRYFGFKPGRGIHDIHMNQGNPPGRFADDNGIFQDGALFFQFPDDAQGEQWVAVFLKFQSQAWHSDDALATPAVPPDPEHRGEPHAPIRRDRIPPLDVPDGLVRIVAALINDVRTPEHETVTLLNTADVTVSLDGWMIKDKHKNAMTLAGEIAPGATMTVPVEQPVALSNRGGIITLLDAKGIKVHGVAYTKAEASQPGRTIPFQN</sequence>